<dbReference type="Proteomes" id="UP000680045">
    <property type="component" value="Unassembled WGS sequence"/>
</dbReference>
<organism evidence="2 3">
    <name type="scientific">Peribacillus frigoritolerans</name>
    <dbReference type="NCBI Taxonomy" id="450367"/>
    <lineage>
        <taxon>Bacteria</taxon>
        <taxon>Bacillati</taxon>
        <taxon>Bacillota</taxon>
        <taxon>Bacilli</taxon>
        <taxon>Bacillales</taxon>
        <taxon>Bacillaceae</taxon>
        <taxon>Peribacillus</taxon>
    </lineage>
</organism>
<comment type="caution">
    <text evidence="2">The sequence shown here is derived from an EMBL/GenBank/DDBJ whole genome shotgun (WGS) entry which is preliminary data.</text>
</comment>
<evidence type="ECO:0000256" key="1">
    <source>
        <dbReference type="SAM" id="Phobius"/>
    </source>
</evidence>
<keyword evidence="1" id="KW-0812">Transmembrane</keyword>
<keyword evidence="1" id="KW-0472">Membrane</keyword>
<evidence type="ECO:0000313" key="3">
    <source>
        <dbReference type="Proteomes" id="UP000680045"/>
    </source>
</evidence>
<name>A0A941FGV5_9BACI</name>
<feature type="transmembrane region" description="Helical" evidence="1">
    <location>
        <begin position="53"/>
        <end position="70"/>
    </location>
</feature>
<sequence>MAMLPRPLQDEGREKGANALGTMVRLHIQLITCNVYYDQKEMPNKAKTYRQEGAVFSWTGSLYILFGLVIPI</sequence>
<evidence type="ECO:0000313" key="2">
    <source>
        <dbReference type="EMBL" id="MBR8644030.1"/>
    </source>
</evidence>
<reference evidence="2" key="1">
    <citation type="submission" date="2021-04" db="EMBL/GenBank/DDBJ databases">
        <title>Whole genome sequencing of Enterococci isolates from hospitalized patients.</title>
        <authorList>
            <person name="Ogoti B.M."/>
            <person name="Onyambu F.G."/>
        </authorList>
    </citation>
    <scope>NUCLEOTIDE SEQUENCE</scope>
    <source>
        <strain evidence="2">242</strain>
    </source>
</reference>
<gene>
    <name evidence="2" type="ORF">KEH51_02805</name>
</gene>
<proteinExistence type="predicted"/>
<keyword evidence="1" id="KW-1133">Transmembrane helix</keyword>
<accession>A0A941FGV5</accession>
<protein>
    <submittedName>
        <fullName evidence="2">Uncharacterized protein</fullName>
    </submittedName>
</protein>
<dbReference type="EMBL" id="JAGTPW010000003">
    <property type="protein sequence ID" value="MBR8644030.1"/>
    <property type="molecule type" value="Genomic_DNA"/>
</dbReference>
<dbReference type="AlphaFoldDB" id="A0A941FGV5"/>